<reference evidence="1 2" key="1">
    <citation type="journal article" date="2020" name="IScience">
        <title>Genome Sequencing of the Endangered Kingdonia uniflora (Circaeasteraceae, Ranunculales) Reveals Potential Mechanisms of Evolutionary Specialization.</title>
        <authorList>
            <person name="Sun Y."/>
            <person name="Deng T."/>
            <person name="Zhang A."/>
            <person name="Moore M.J."/>
            <person name="Landis J.B."/>
            <person name="Lin N."/>
            <person name="Zhang H."/>
            <person name="Zhang X."/>
            <person name="Huang J."/>
            <person name="Zhang X."/>
            <person name="Sun H."/>
            <person name="Wang H."/>
        </authorList>
    </citation>
    <scope>NUCLEOTIDE SEQUENCE [LARGE SCALE GENOMIC DNA]</scope>
    <source>
        <strain evidence="1">TB1705</strain>
        <tissue evidence="1">Leaf</tissue>
    </source>
</reference>
<sequence>FFHFCTCCVLERESSEYHILSLITANFHLTRCKSEHKLILSETMAHNYLKRRSFF</sequence>
<dbReference type="Proteomes" id="UP000541444">
    <property type="component" value="Unassembled WGS sequence"/>
</dbReference>
<proteinExistence type="predicted"/>
<feature type="non-terminal residue" evidence="1">
    <location>
        <position position="55"/>
    </location>
</feature>
<comment type="caution">
    <text evidence="1">The sequence shown here is derived from an EMBL/GenBank/DDBJ whole genome shotgun (WGS) entry which is preliminary data.</text>
</comment>
<dbReference type="AlphaFoldDB" id="A0A7J7MWK8"/>
<evidence type="ECO:0000313" key="2">
    <source>
        <dbReference type="Proteomes" id="UP000541444"/>
    </source>
</evidence>
<keyword evidence="2" id="KW-1185">Reference proteome</keyword>
<accession>A0A7J7MWK8</accession>
<gene>
    <name evidence="1" type="ORF">GIB67_032092</name>
</gene>
<organism evidence="1 2">
    <name type="scientific">Kingdonia uniflora</name>
    <dbReference type="NCBI Taxonomy" id="39325"/>
    <lineage>
        <taxon>Eukaryota</taxon>
        <taxon>Viridiplantae</taxon>
        <taxon>Streptophyta</taxon>
        <taxon>Embryophyta</taxon>
        <taxon>Tracheophyta</taxon>
        <taxon>Spermatophyta</taxon>
        <taxon>Magnoliopsida</taxon>
        <taxon>Ranunculales</taxon>
        <taxon>Circaeasteraceae</taxon>
        <taxon>Kingdonia</taxon>
    </lineage>
</organism>
<evidence type="ECO:0000313" key="1">
    <source>
        <dbReference type="EMBL" id="KAF6159321.1"/>
    </source>
</evidence>
<name>A0A7J7MWK8_9MAGN</name>
<protein>
    <submittedName>
        <fullName evidence="1">Uncharacterized protein</fullName>
    </submittedName>
</protein>
<dbReference type="EMBL" id="JACGCM010001193">
    <property type="protein sequence ID" value="KAF6159321.1"/>
    <property type="molecule type" value="Genomic_DNA"/>
</dbReference>